<reference evidence="4" key="1">
    <citation type="submission" date="2022-01" db="EMBL/GenBank/DDBJ databases">
        <authorList>
            <person name="King R."/>
        </authorList>
    </citation>
    <scope>NUCLEOTIDE SEQUENCE</scope>
</reference>
<keyword evidence="3" id="KW-0732">Signal</keyword>
<dbReference type="Proteomes" id="UP001153636">
    <property type="component" value="Chromosome 18"/>
</dbReference>
<proteinExistence type="predicted"/>
<keyword evidence="2" id="KW-0472">Membrane</keyword>
<dbReference type="EMBL" id="OV651830">
    <property type="protein sequence ID" value="CAH1104853.1"/>
    <property type="molecule type" value="Genomic_DNA"/>
</dbReference>
<keyword evidence="2" id="KW-0812">Transmembrane</keyword>
<protein>
    <submittedName>
        <fullName evidence="4">Uncharacterized protein</fullName>
    </submittedName>
</protein>
<feature type="transmembrane region" description="Helical" evidence="2">
    <location>
        <begin position="114"/>
        <end position="136"/>
    </location>
</feature>
<evidence type="ECO:0000313" key="5">
    <source>
        <dbReference type="Proteomes" id="UP001153636"/>
    </source>
</evidence>
<name>A0A9P0G9F9_9CUCU</name>
<evidence type="ECO:0000256" key="1">
    <source>
        <dbReference type="SAM" id="MobiDB-lite"/>
    </source>
</evidence>
<evidence type="ECO:0000313" key="4">
    <source>
        <dbReference type="EMBL" id="CAH1104853.1"/>
    </source>
</evidence>
<keyword evidence="5" id="KW-1185">Reference proteome</keyword>
<dbReference type="AlphaFoldDB" id="A0A9P0G9F9"/>
<gene>
    <name evidence="4" type="ORF">PSYICH_LOCUS5866</name>
</gene>
<feature type="signal peptide" evidence="3">
    <location>
        <begin position="1"/>
        <end position="17"/>
    </location>
</feature>
<feature type="region of interest" description="Disordered" evidence="1">
    <location>
        <begin position="167"/>
        <end position="222"/>
    </location>
</feature>
<evidence type="ECO:0000256" key="3">
    <source>
        <dbReference type="SAM" id="SignalP"/>
    </source>
</evidence>
<evidence type="ECO:0000256" key="2">
    <source>
        <dbReference type="SAM" id="Phobius"/>
    </source>
</evidence>
<accession>A0A9P0G9F9</accession>
<feature type="compositionally biased region" description="Basic residues" evidence="1">
    <location>
        <begin position="194"/>
        <end position="207"/>
    </location>
</feature>
<organism evidence="4 5">
    <name type="scientific">Psylliodes chrysocephalus</name>
    <dbReference type="NCBI Taxonomy" id="3402493"/>
    <lineage>
        <taxon>Eukaryota</taxon>
        <taxon>Metazoa</taxon>
        <taxon>Ecdysozoa</taxon>
        <taxon>Arthropoda</taxon>
        <taxon>Hexapoda</taxon>
        <taxon>Insecta</taxon>
        <taxon>Pterygota</taxon>
        <taxon>Neoptera</taxon>
        <taxon>Endopterygota</taxon>
        <taxon>Coleoptera</taxon>
        <taxon>Polyphaga</taxon>
        <taxon>Cucujiformia</taxon>
        <taxon>Chrysomeloidea</taxon>
        <taxon>Chrysomelidae</taxon>
        <taxon>Galerucinae</taxon>
        <taxon>Alticini</taxon>
        <taxon>Psylliodes</taxon>
    </lineage>
</organism>
<feature type="compositionally biased region" description="Basic residues" evidence="1">
    <location>
        <begin position="167"/>
        <end position="186"/>
    </location>
</feature>
<dbReference type="OrthoDB" id="7676846at2759"/>
<sequence length="280" mass="32034">MLRFVISFLCLSKLSLSQDLTNVEDIKVLSELPIDKLLSLKRGYAVEKEESSMNFTDDGIESRTFPEALALQGKSKIKDRGGHSSGGGHSGGGHYYYEEHYEKDGGKKNKIQSIFQLSITSLAFLAFGGYLLCLLIHAIKGKQNYNTTNPAIVQAFATYVAQKIKNVKNKRPRKRRKNLKLQKRPNRYLQAQKRPNRNVKKPNKNVQKKPSVNRNPYIYGEVPTPIKHRSRRNVNESIDNSAGFLVTDDYLYHALVDLSEAYTKYNTFDYIQYNRTKYGL</sequence>
<feature type="chain" id="PRO_5040130949" evidence="3">
    <location>
        <begin position="18"/>
        <end position="280"/>
    </location>
</feature>
<keyword evidence="2" id="KW-1133">Transmembrane helix</keyword>